<keyword evidence="2" id="KW-1185">Reference proteome</keyword>
<dbReference type="Gene3D" id="3.40.50.150">
    <property type="entry name" value="Vaccinia Virus protein VP39"/>
    <property type="match status" value="1"/>
</dbReference>
<dbReference type="AlphaFoldDB" id="A0A1Y5RN04"/>
<sequence length="189" mass="21264">MRLNLGCGSDRRDGWLNVDSQAACEPDAVVDLETLPWPWPDNAAAEVAMRHVLEHLGAETSVYLGIIKELYRVMKPDATATITVPHPRHDHYLNDPTHVRPITPQGLEMFSKSRNLKWRASGNPATPLGLYLDVDFEIQSVNVLPDEPWRSRFQKKEINGNQLAEAARLYNNVIMETTIVLRAIKTGDA</sequence>
<dbReference type="Proteomes" id="UP000193200">
    <property type="component" value="Unassembled WGS sequence"/>
</dbReference>
<proteinExistence type="predicted"/>
<reference evidence="1 2" key="1">
    <citation type="submission" date="2017-03" db="EMBL/GenBank/DDBJ databases">
        <authorList>
            <person name="Afonso C.L."/>
            <person name="Miller P.J."/>
            <person name="Scott M.A."/>
            <person name="Spackman E."/>
            <person name="Goraichik I."/>
            <person name="Dimitrov K.M."/>
            <person name="Suarez D.L."/>
            <person name="Swayne D.E."/>
        </authorList>
    </citation>
    <scope>NUCLEOTIDE SEQUENCE [LARGE SCALE GENOMIC DNA]</scope>
    <source>
        <strain evidence="1 2">CECT 7691</strain>
    </source>
</reference>
<gene>
    <name evidence="1" type="ORF">OCH7691_00490</name>
</gene>
<dbReference type="InterPro" id="IPR029063">
    <property type="entry name" value="SAM-dependent_MTases_sf"/>
</dbReference>
<dbReference type="SUPFAM" id="SSF53335">
    <property type="entry name" value="S-adenosyl-L-methionine-dependent methyltransferases"/>
    <property type="match status" value="1"/>
</dbReference>
<name>A0A1Y5RN04_9PROT</name>
<accession>A0A1Y5RN04</accession>
<dbReference type="InParanoid" id="A0A1Y5RN04"/>
<organism evidence="1 2">
    <name type="scientific">Oceanibacterium hippocampi</name>
    <dbReference type="NCBI Taxonomy" id="745714"/>
    <lineage>
        <taxon>Bacteria</taxon>
        <taxon>Pseudomonadati</taxon>
        <taxon>Pseudomonadota</taxon>
        <taxon>Alphaproteobacteria</taxon>
        <taxon>Sneathiellales</taxon>
        <taxon>Sneathiellaceae</taxon>
        <taxon>Oceanibacterium</taxon>
    </lineage>
</organism>
<protein>
    <recommendedName>
        <fullName evidence="3">Methyltransferase type 11 domain-containing protein</fullName>
    </recommendedName>
</protein>
<dbReference type="RefSeq" id="WP_085881826.1">
    <property type="nucleotide sequence ID" value="NZ_FWFR01000001.1"/>
</dbReference>
<dbReference type="EMBL" id="FWFR01000001">
    <property type="protein sequence ID" value="SLN20302.1"/>
    <property type="molecule type" value="Genomic_DNA"/>
</dbReference>
<evidence type="ECO:0008006" key="3">
    <source>
        <dbReference type="Google" id="ProtNLM"/>
    </source>
</evidence>
<dbReference type="OrthoDB" id="9810247at2"/>
<evidence type="ECO:0000313" key="2">
    <source>
        <dbReference type="Proteomes" id="UP000193200"/>
    </source>
</evidence>
<evidence type="ECO:0000313" key="1">
    <source>
        <dbReference type="EMBL" id="SLN20302.1"/>
    </source>
</evidence>